<dbReference type="STRING" id="68775.A0A5C3MB39"/>
<evidence type="ECO:0000313" key="3">
    <source>
        <dbReference type="EMBL" id="TFK42460.1"/>
    </source>
</evidence>
<dbReference type="InterPro" id="IPR033464">
    <property type="entry name" value="CSN8_PSD8_EIF3K"/>
</dbReference>
<feature type="domain" description="CSN8/PSMD8/EIF3K" evidence="2">
    <location>
        <begin position="87"/>
        <end position="227"/>
    </location>
</feature>
<evidence type="ECO:0000259" key="2">
    <source>
        <dbReference type="Pfam" id="PF10075"/>
    </source>
</evidence>
<reference evidence="3 4" key="1">
    <citation type="journal article" date="2019" name="Nat. Ecol. Evol.">
        <title>Megaphylogeny resolves global patterns of mushroom evolution.</title>
        <authorList>
            <person name="Varga T."/>
            <person name="Krizsan K."/>
            <person name="Foldi C."/>
            <person name="Dima B."/>
            <person name="Sanchez-Garcia M."/>
            <person name="Sanchez-Ramirez S."/>
            <person name="Szollosi G.J."/>
            <person name="Szarkandi J.G."/>
            <person name="Papp V."/>
            <person name="Albert L."/>
            <person name="Andreopoulos W."/>
            <person name="Angelini C."/>
            <person name="Antonin V."/>
            <person name="Barry K.W."/>
            <person name="Bougher N.L."/>
            <person name="Buchanan P."/>
            <person name="Buyck B."/>
            <person name="Bense V."/>
            <person name="Catcheside P."/>
            <person name="Chovatia M."/>
            <person name="Cooper J."/>
            <person name="Damon W."/>
            <person name="Desjardin D."/>
            <person name="Finy P."/>
            <person name="Geml J."/>
            <person name="Haridas S."/>
            <person name="Hughes K."/>
            <person name="Justo A."/>
            <person name="Karasinski D."/>
            <person name="Kautmanova I."/>
            <person name="Kiss B."/>
            <person name="Kocsube S."/>
            <person name="Kotiranta H."/>
            <person name="LaButti K.M."/>
            <person name="Lechner B.E."/>
            <person name="Liimatainen K."/>
            <person name="Lipzen A."/>
            <person name="Lukacs Z."/>
            <person name="Mihaltcheva S."/>
            <person name="Morgado L.N."/>
            <person name="Niskanen T."/>
            <person name="Noordeloos M.E."/>
            <person name="Ohm R.A."/>
            <person name="Ortiz-Santana B."/>
            <person name="Ovrebo C."/>
            <person name="Racz N."/>
            <person name="Riley R."/>
            <person name="Savchenko A."/>
            <person name="Shiryaev A."/>
            <person name="Soop K."/>
            <person name="Spirin V."/>
            <person name="Szebenyi C."/>
            <person name="Tomsovsky M."/>
            <person name="Tulloss R.E."/>
            <person name="Uehling J."/>
            <person name="Grigoriev I.V."/>
            <person name="Vagvolgyi C."/>
            <person name="Papp T."/>
            <person name="Martin F.M."/>
            <person name="Miettinen O."/>
            <person name="Hibbett D.S."/>
            <person name="Nagy L.G."/>
        </authorList>
    </citation>
    <scope>NUCLEOTIDE SEQUENCE [LARGE SCALE GENOMIC DNA]</scope>
    <source>
        <strain evidence="3 4">CBS 166.37</strain>
    </source>
</reference>
<evidence type="ECO:0000313" key="4">
    <source>
        <dbReference type="Proteomes" id="UP000308652"/>
    </source>
</evidence>
<dbReference type="EMBL" id="ML213592">
    <property type="protein sequence ID" value="TFK42460.1"/>
    <property type="molecule type" value="Genomic_DNA"/>
</dbReference>
<dbReference type="Pfam" id="PF10075">
    <property type="entry name" value="CSN8_PSD8_EIF3K"/>
    <property type="match status" value="1"/>
</dbReference>
<sequence length="258" mass="28109">MVNAPPTPPPTSATELQDEAREKPSSGPSTSTPVPQPTPEVKQDLFQHRFPTIADLAGKGKFYDLIQAAEETDLSAPGERQSTRLLVIAPLVLAYLIVDDAPPARHALIRLPENLLSNPLIRILLDLSLCTLNRQHAKVYAQAEALFDQVTQTSFLDKDLANVIASMVTAFVDSFRERTFNLLSKAYVSLPLSLASTYLGLPVEQIIAATEKSNWTYDTSTEVLSPTNVLPTPATNSVMFSSLLTFNAVADSVAQLEF</sequence>
<feature type="region of interest" description="Disordered" evidence="1">
    <location>
        <begin position="1"/>
        <end position="40"/>
    </location>
</feature>
<dbReference type="OrthoDB" id="5351233at2759"/>
<organism evidence="3 4">
    <name type="scientific">Crucibulum laeve</name>
    <dbReference type="NCBI Taxonomy" id="68775"/>
    <lineage>
        <taxon>Eukaryota</taxon>
        <taxon>Fungi</taxon>
        <taxon>Dikarya</taxon>
        <taxon>Basidiomycota</taxon>
        <taxon>Agaricomycotina</taxon>
        <taxon>Agaricomycetes</taxon>
        <taxon>Agaricomycetidae</taxon>
        <taxon>Agaricales</taxon>
        <taxon>Agaricineae</taxon>
        <taxon>Nidulariaceae</taxon>
        <taxon>Crucibulum</taxon>
    </lineage>
</organism>
<dbReference type="Proteomes" id="UP000308652">
    <property type="component" value="Unassembled WGS sequence"/>
</dbReference>
<evidence type="ECO:0000256" key="1">
    <source>
        <dbReference type="SAM" id="MobiDB-lite"/>
    </source>
</evidence>
<protein>
    <submittedName>
        <fullName evidence="3">COP9 signalosome</fullName>
    </submittedName>
</protein>
<gene>
    <name evidence="3" type="ORF">BDQ12DRAFT_676234</name>
</gene>
<dbReference type="Gene3D" id="1.25.40.990">
    <property type="match status" value="1"/>
</dbReference>
<name>A0A5C3MB39_9AGAR</name>
<keyword evidence="4" id="KW-1185">Reference proteome</keyword>
<accession>A0A5C3MB39</accession>
<proteinExistence type="predicted"/>
<dbReference type="AlphaFoldDB" id="A0A5C3MB39"/>
<feature type="compositionally biased region" description="Pro residues" evidence="1">
    <location>
        <begin position="1"/>
        <end position="11"/>
    </location>
</feature>